<gene>
    <name evidence="5" type="ORF">PENVUL_c022G01046</name>
</gene>
<dbReference type="GO" id="GO:0016787">
    <property type="term" value="F:hydrolase activity"/>
    <property type="evidence" value="ECO:0007669"/>
    <property type="project" value="InterPro"/>
</dbReference>
<dbReference type="AlphaFoldDB" id="A0A1V6RVM5"/>
<proteinExistence type="inferred from homology"/>
<dbReference type="Gene3D" id="3.20.20.140">
    <property type="entry name" value="Metal-dependent hydrolases"/>
    <property type="match status" value="1"/>
</dbReference>
<evidence type="ECO:0000256" key="3">
    <source>
        <dbReference type="RuleBase" id="RU366045"/>
    </source>
</evidence>
<comment type="caution">
    <text evidence="5">The sequence shown here is derived from an EMBL/GenBank/DDBJ whole genome shotgun (WGS) entry which is preliminary data.</text>
</comment>
<evidence type="ECO:0000259" key="4">
    <source>
        <dbReference type="Pfam" id="PF04909"/>
    </source>
</evidence>
<dbReference type="Proteomes" id="UP000191518">
    <property type="component" value="Unassembled WGS sequence"/>
</dbReference>
<dbReference type="InterPro" id="IPR032465">
    <property type="entry name" value="ACMSD"/>
</dbReference>
<keyword evidence="6" id="KW-1185">Reference proteome</keyword>
<keyword evidence="1 3" id="KW-0210">Decarboxylase</keyword>
<evidence type="ECO:0000313" key="5">
    <source>
        <dbReference type="EMBL" id="OQE05696.1"/>
    </source>
</evidence>
<dbReference type="GO" id="GO:0005829">
    <property type="term" value="C:cytosol"/>
    <property type="evidence" value="ECO:0007669"/>
    <property type="project" value="TreeGrafter"/>
</dbReference>
<evidence type="ECO:0000256" key="1">
    <source>
        <dbReference type="ARBA" id="ARBA00022793"/>
    </source>
</evidence>
<evidence type="ECO:0000313" key="6">
    <source>
        <dbReference type="Proteomes" id="UP000191518"/>
    </source>
</evidence>
<protein>
    <recommendedName>
        <fullName evidence="4">Amidohydrolase-related domain-containing protein</fullName>
    </recommendedName>
</protein>
<reference evidence="6" key="1">
    <citation type="journal article" date="2017" name="Nat. Microbiol.">
        <title>Global analysis of biosynthetic gene clusters reveals vast potential of secondary metabolite production in Penicillium species.</title>
        <authorList>
            <person name="Nielsen J.C."/>
            <person name="Grijseels S."/>
            <person name="Prigent S."/>
            <person name="Ji B."/>
            <person name="Dainat J."/>
            <person name="Nielsen K.F."/>
            <person name="Frisvad J.C."/>
            <person name="Workman M."/>
            <person name="Nielsen J."/>
        </authorList>
    </citation>
    <scope>NUCLEOTIDE SEQUENCE [LARGE SCALE GENOMIC DNA]</scope>
    <source>
        <strain evidence="6">IBT 29486</strain>
    </source>
</reference>
<dbReference type="PANTHER" id="PTHR21240:SF31">
    <property type="entry name" value="AMIDOHYDROLASE FAMILY PROTEIN (AFU_ORTHOLOGUE AFUA_7G05840)"/>
    <property type="match status" value="1"/>
</dbReference>
<dbReference type="GO" id="GO:0016831">
    <property type="term" value="F:carboxy-lyase activity"/>
    <property type="evidence" value="ECO:0007669"/>
    <property type="project" value="UniProtKB-KW"/>
</dbReference>
<dbReference type="PANTHER" id="PTHR21240">
    <property type="entry name" value="2-AMINO-3-CARBOXYLMUCONATE-6-SEMIALDEHYDE DECARBOXYLASE"/>
    <property type="match status" value="1"/>
</dbReference>
<dbReference type="InterPro" id="IPR032466">
    <property type="entry name" value="Metal_Hydrolase"/>
</dbReference>
<organism evidence="5 6">
    <name type="scientific">Penicillium vulpinum</name>
    <dbReference type="NCBI Taxonomy" id="29845"/>
    <lineage>
        <taxon>Eukaryota</taxon>
        <taxon>Fungi</taxon>
        <taxon>Dikarya</taxon>
        <taxon>Ascomycota</taxon>
        <taxon>Pezizomycotina</taxon>
        <taxon>Eurotiomycetes</taxon>
        <taxon>Eurotiomycetidae</taxon>
        <taxon>Eurotiales</taxon>
        <taxon>Aspergillaceae</taxon>
        <taxon>Penicillium</taxon>
    </lineage>
</organism>
<dbReference type="SUPFAM" id="SSF51556">
    <property type="entry name" value="Metallo-dependent hydrolases"/>
    <property type="match status" value="1"/>
</dbReference>
<dbReference type="STRING" id="29845.A0A1V6RVM5"/>
<name>A0A1V6RVM5_9EURO</name>
<accession>A0A1V6RVM5</accession>
<dbReference type="GO" id="GO:0019748">
    <property type="term" value="P:secondary metabolic process"/>
    <property type="evidence" value="ECO:0007669"/>
    <property type="project" value="TreeGrafter"/>
</dbReference>
<keyword evidence="2 3" id="KW-0456">Lyase</keyword>
<comment type="similarity">
    <text evidence="3">Belongs to the metallo-dependent hydrolases superfamily.</text>
</comment>
<feature type="domain" description="Amidohydrolase-related" evidence="4">
    <location>
        <begin position="47"/>
        <end position="336"/>
    </location>
</feature>
<dbReference type="Pfam" id="PF04909">
    <property type="entry name" value="Amidohydro_2"/>
    <property type="match status" value="1"/>
</dbReference>
<evidence type="ECO:0000256" key="2">
    <source>
        <dbReference type="ARBA" id="ARBA00023239"/>
    </source>
</evidence>
<dbReference type="EMBL" id="MDYP01000022">
    <property type="protein sequence ID" value="OQE05696.1"/>
    <property type="molecule type" value="Genomic_DNA"/>
</dbReference>
<dbReference type="InterPro" id="IPR006680">
    <property type="entry name" value="Amidohydro-rel"/>
</dbReference>
<sequence length="340" mass="38201">MTFKGTVAVEEAVIDPATTWILSESQHILTPGDGGDAATESHKKRLLDIDGRLASMDAEGVEYMLLSLTAPGCQGIADQKLSEQTATGFNNWLAGEVAKRPSRFGGMAAVSMHDPVQAAGELKRAVQELGFFGGLINDFQSTKSAEKQLYYDSAAYDPFWKMAEELDVPIYLHPRYPELADLQPNTKYGSRLHLLGAGVQFHLDLSFHIYALCASGVFDRFPRLKVVAGHLGENIPFNLWRASHWYNKPTKKATRPSLHDYSYYFHNNVFITTSGNFSTPGLEYCIKELGVERCLYSIDTPYDQVKEAQEWWRTVELKDNQKELVGRENAIRLFKLPIEI</sequence>
<dbReference type="OrthoDB" id="432010at2759"/>